<dbReference type="Pfam" id="PF08245">
    <property type="entry name" value="Mur_ligase_M"/>
    <property type="match status" value="1"/>
</dbReference>
<evidence type="ECO:0000256" key="19">
    <source>
        <dbReference type="ARBA" id="ARBA00048914"/>
    </source>
</evidence>
<evidence type="ECO:0000256" key="6">
    <source>
        <dbReference type="ARBA" id="ARBA00022598"/>
    </source>
</evidence>
<dbReference type="EC" id="1.3.1.98" evidence="20"/>
<dbReference type="SUPFAM" id="SSF53623">
    <property type="entry name" value="MurD-like peptide ligases, catalytic domain"/>
    <property type="match status" value="1"/>
</dbReference>
<dbReference type="Gene3D" id="3.90.78.10">
    <property type="entry name" value="UDP-N-acetylenolpyruvoylglucosamine reductase, C-terminal domain"/>
    <property type="match status" value="1"/>
</dbReference>
<feature type="domain" description="FAD-binding PCMH-type" evidence="23">
    <location>
        <begin position="492"/>
        <end position="659"/>
    </location>
</feature>
<keyword evidence="17 21" id="KW-0961">Cell wall biogenesis/degradation</keyword>
<evidence type="ECO:0000256" key="9">
    <source>
        <dbReference type="ARBA" id="ARBA00022741"/>
    </source>
</evidence>
<dbReference type="InterPro" id="IPR016169">
    <property type="entry name" value="FAD-bd_PCMH_sub2"/>
</dbReference>
<dbReference type="Pfam" id="PF01225">
    <property type="entry name" value="Mur_ligase"/>
    <property type="match status" value="1"/>
</dbReference>
<evidence type="ECO:0000259" key="23">
    <source>
        <dbReference type="PROSITE" id="PS51387"/>
    </source>
</evidence>
<dbReference type="InterPro" id="IPR013221">
    <property type="entry name" value="Mur_ligase_cen"/>
</dbReference>
<keyword evidence="15 20" id="KW-0560">Oxidoreductase</keyword>
<reference evidence="24" key="2">
    <citation type="submission" date="2020-09" db="EMBL/GenBank/DDBJ databases">
        <authorList>
            <person name="Sun Q."/>
            <person name="Kim S."/>
        </authorList>
    </citation>
    <scope>NUCLEOTIDE SEQUENCE</scope>
    <source>
        <strain evidence="24">KCTC 12988</strain>
    </source>
</reference>
<dbReference type="InterPro" id="IPR050061">
    <property type="entry name" value="MurCDEF_pg_biosynth"/>
</dbReference>
<dbReference type="EMBL" id="BMXI01000004">
    <property type="protein sequence ID" value="GHC48231.1"/>
    <property type="molecule type" value="Genomic_DNA"/>
</dbReference>
<dbReference type="InterPro" id="IPR004101">
    <property type="entry name" value="Mur_ligase_C"/>
</dbReference>
<evidence type="ECO:0000256" key="22">
    <source>
        <dbReference type="SAM" id="MobiDB-lite"/>
    </source>
</evidence>
<evidence type="ECO:0000256" key="3">
    <source>
        <dbReference type="ARBA" id="ARBA00004496"/>
    </source>
</evidence>
<dbReference type="GO" id="GO:0071949">
    <property type="term" value="F:FAD binding"/>
    <property type="evidence" value="ECO:0007669"/>
    <property type="project" value="InterPro"/>
</dbReference>
<dbReference type="InterPro" id="IPR036635">
    <property type="entry name" value="MurB_C_sf"/>
</dbReference>
<dbReference type="Pfam" id="PF02873">
    <property type="entry name" value="MurB_C"/>
    <property type="match status" value="1"/>
</dbReference>
<evidence type="ECO:0000256" key="1">
    <source>
        <dbReference type="ARBA" id="ARBA00001974"/>
    </source>
</evidence>
<comment type="similarity">
    <text evidence="21">Belongs to the MurCDEF family.</text>
</comment>
<keyword evidence="11 21" id="KW-0067">ATP-binding</keyword>
<evidence type="ECO:0000256" key="21">
    <source>
        <dbReference type="HAMAP-Rule" id="MF_00046"/>
    </source>
</evidence>
<keyword evidence="25" id="KW-1185">Reference proteome</keyword>
<dbReference type="GO" id="GO:0008360">
    <property type="term" value="P:regulation of cell shape"/>
    <property type="evidence" value="ECO:0007669"/>
    <property type="project" value="UniProtKB-KW"/>
</dbReference>
<dbReference type="InterPro" id="IPR036615">
    <property type="entry name" value="Mur_ligase_C_dom_sf"/>
</dbReference>
<comment type="similarity">
    <text evidence="20">Belongs to the MurB family.</text>
</comment>
<dbReference type="HAMAP" id="MF_00037">
    <property type="entry name" value="MurB"/>
    <property type="match status" value="1"/>
</dbReference>
<dbReference type="EC" id="6.3.2.8" evidence="21"/>
<evidence type="ECO:0000256" key="12">
    <source>
        <dbReference type="ARBA" id="ARBA00022857"/>
    </source>
</evidence>
<dbReference type="InterPro" id="IPR003170">
    <property type="entry name" value="MurB"/>
</dbReference>
<feature type="binding site" evidence="21">
    <location>
        <begin position="121"/>
        <end position="127"/>
    </location>
    <ligand>
        <name>ATP</name>
        <dbReference type="ChEBI" id="CHEBI:30616"/>
    </ligand>
</feature>
<dbReference type="NCBIfam" id="TIGR00179">
    <property type="entry name" value="murB"/>
    <property type="match status" value="1"/>
</dbReference>
<keyword evidence="6 21" id="KW-0436">Ligase</keyword>
<dbReference type="Gene3D" id="3.30.43.10">
    <property type="entry name" value="Uridine Diphospho-n-acetylenolpyruvylglucosamine Reductase, domain 2"/>
    <property type="match status" value="1"/>
</dbReference>
<evidence type="ECO:0000313" key="25">
    <source>
        <dbReference type="Proteomes" id="UP000644507"/>
    </source>
</evidence>
<evidence type="ECO:0000313" key="24">
    <source>
        <dbReference type="EMBL" id="GHC48231.1"/>
    </source>
</evidence>
<dbReference type="NCBIfam" id="NF010480">
    <property type="entry name" value="PRK13905.1"/>
    <property type="match status" value="1"/>
</dbReference>
<sequence>MADWTERFLDRDNPARVHLIGVAGSGMSGLAGLLLQMGHKVSGSDRVTSGEVERLKSLGLQFSSPHTAEAVEGVDAVVYSSAIRPCNPARAAAESAGIPCLLRAECLAAILGGKEGVVVSGTHGKTTTSAMCAHVLRKAGEKPSHYVGAEIPVLGTNAHWEESGELMVAEGDESDGTLRLYRPKYSIVLNVEAEHLDFYSGIDEIDAVFSTLLGQTSDSVIYCGDDEGARRVCGGREQAISYGLEEGNDFVASNILEGRGTTAFTVVRRGEELGRVELGIPGRHNVLNALAAIVLACEVEADFDLVARALSTFAGAKRRFETKWRSPQLRVIDDYGHHPTEIEATLKTALSLGRERLVVVFQPHRFSRTQRLAEEFGKALQLADLVYVLPVYAASEDPIEGVTGATIVEAMDRQGPTEGYYLPNFDTAHHVVGNALKERDLLLTLGAGNVHEVGRKIIRDIAYVEELKRDAGEEGLKVKLYEPMKRHTTMLVGGPAQFWVEPETFDGFVNVIDYFKEEGFPVRVVGRGSNLLVRDGGIRGAVIHPSNKGEFGALSVVGEGLIEAGAGVRFKKLASFAQKQGIGGFEWMEGIPGNVGGGLRMNAGAMGTETFDQVVELEFLDEDGQRRVRKRNEIEAHYRNVPELRRNYALRVIFKGEPKAEADKIQEQLDLSRDKRKSSQPRGASAGCIFKNPQSAGIGAGQLVDELGLKGSTVGKAIVSHEHGNFIVNGGKGSATEVLELINQIQAKAKEERGIELDTEVQILGEDEATF</sequence>
<comment type="pathway">
    <text evidence="4 21">Cell wall biogenesis; peptidoglycan biosynthesis.</text>
</comment>
<comment type="caution">
    <text evidence="24">The sequence shown here is derived from an EMBL/GenBank/DDBJ whole genome shotgun (WGS) entry which is preliminary data.</text>
</comment>
<keyword evidence="9 21" id="KW-0547">Nucleotide-binding</keyword>
<dbReference type="SUPFAM" id="SSF51984">
    <property type="entry name" value="MurCD N-terminal domain"/>
    <property type="match status" value="1"/>
</dbReference>
<dbReference type="GO" id="GO:0005524">
    <property type="term" value="F:ATP binding"/>
    <property type="evidence" value="ECO:0007669"/>
    <property type="project" value="UniProtKB-UniRule"/>
</dbReference>
<protein>
    <recommendedName>
        <fullName evidence="20 21">Multifunctional fusion protein</fullName>
    </recommendedName>
    <domain>
        <recommendedName>
            <fullName evidence="20">UDP-N-acetylenolpyruvoylglucosamine reductase</fullName>
            <ecNumber evidence="20">1.3.1.98</ecNumber>
        </recommendedName>
        <alternativeName>
            <fullName evidence="20">UDP-N-acetylmuramate dehydrogenase</fullName>
        </alternativeName>
    </domain>
    <domain>
        <recommendedName>
            <fullName evidence="21">UDP-N-acetylmuramate--L-alanine ligase</fullName>
            <ecNumber evidence="21">6.3.2.8</ecNumber>
        </recommendedName>
        <alternativeName>
            <fullName evidence="21">UDP-N-acetylmuramoyl-L-alanine synthetase</fullName>
        </alternativeName>
    </domain>
</protein>
<keyword evidence="5 21" id="KW-0963">Cytoplasm</keyword>
<dbReference type="GO" id="GO:0071555">
    <property type="term" value="P:cell wall organization"/>
    <property type="evidence" value="ECO:0007669"/>
    <property type="project" value="UniProtKB-KW"/>
</dbReference>
<keyword evidence="16 21" id="KW-0131">Cell cycle</keyword>
<dbReference type="GO" id="GO:0008762">
    <property type="term" value="F:UDP-N-acetylmuramate dehydrogenase activity"/>
    <property type="evidence" value="ECO:0007669"/>
    <property type="project" value="UniProtKB-UniRule"/>
</dbReference>
<reference evidence="24" key="1">
    <citation type="journal article" date="2014" name="Int. J. Syst. Evol. Microbiol.">
        <title>Complete genome sequence of Corynebacterium casei LMG S-19264T (=DSM 44701T), isolated from a smear-ripened cheese.</title>
        <authorList>
            <consortium name="US DOE Joint Genome Institute (JGI-PGF)"/>
            <person name="Walter F."/>
            <person name="Albersmeier A."/>
            <person name="Kalinowski J."/>
            <person name="Ruckert C."/>
        </authorList>
    </citation>
    <scope>NUCLEOTIDE SEQUENCE</scope>
    <source>
        <strain evidence="24">KCTC 12988</strain>
    </source>
</reference>
<keyword evidence="7 21" id="KW-0132">Cell division</keyword>
<dbReference type="PANTHER" id="PTHR43445">
    <property type="entry name" value="UDP-N-ACETYLMURAMATE--L-ALANINE LIGASE-RELATED"/>
    <property type="match status" value="1"/>
</dbReference>
<keyword evidence="14 21" id="KW-0573">Peptidoglycan synthesis</keyword>
<dbReference type="Gene3D" id="3.40.1190.10">
    <property type="entry name" value="Mur-like, catalytic domain"/>
    <property type="match status" value="1"/>
</dbReference>
<comment type="function">
    <text evidence="2 21">Cell wall formation.</text>
</comment>
<dbReference type="Pfam" id="PF02875">
    <property type="entry name" value="Mur_ligase_C"/>
    <property type="match status" value="1"/>
</dbReference>
<evidence type="ECO:0000256" key="18">
    <source>
        <dbReference type="ARBA" id="ARBA00047833"/>
    </source>
</evidence>
<dbReference type="GO" id="GO:0051301">
    <property type="term" value="P:cell division"/>
    <property type="evidence" value="ECO:0007669"/>
    <property type="project" value="UniProtKB-KW"/>
</dbReference>
<evidence type="ECO:0000256" key="17">
    <source>
        <dbReference type="ARBA" id="ARBA00023316"/>
    </source>
</evidence>
<dbReference type="InterPro" id="IPR016167">
    <property type="entry name" value="FAD-bd_PCMH_sub1"/>
</dbReference>
<evidence type="ECO:0000256" key="16">
    <source>
        <dbReference type="ARBA" id="ARBA00023306"/>
    </source>
</evidence>
<dbReference type="Gene3D" id="3.90.190.20">
    <property type="entry name" value="Mur ligase, C-terminal domain"/>
    <property type="match status" value="1"/>
</dbReference>
<dbReference type="PANTHER" id="PTHR43445:SF3">
    <property type="entry name" value="UDP-N-ACETYLMURAMATE--L-ALANINE LIGASE"/>
    <property type="match status" value="1"/>
</dbReference>
<dbReference type="Gene3D" id="3.30.465.10">
    <property type="match status" value="1"/>
</dbReference>
<evidence type="ECO:0000256" key="13">
    <source>
        <dbReference type="ARBA" id="ARBA00022960"/>
    </source>
</evidence>
<comment type="subcellular location">
    <subcellularLocation>
        <location evidence="3 21">Cytoplasm</location>
    </subcellularLocation>
</comment>
<dbReference type="SUPFAM" id="SSF53244">
    <property type="entry name" value="MurD-like peptide ligases, peptide-binding domain"/>
    <property type="match status" value="1"/>
</dbReference>
<accession>A0A918TJ90</accession>
<dbReference type="RefSeq" id="WP_189568448.1">
    <property type="nucleotide sequence ID" value="NZ_BMXI01000004.1"/>
</dbReference>
<dbReference type="SUPFAM" id="SSF56194">
    <property type="entry name" value="Uridine diphospho-N-Acetylenolpyruvylglucosamine reductase, MurB, C-terminal domain"/>
    <property type="match status" value="1"/>
</dbReference>
<organism evidence="24 25">
    <name type="scientific">Roseibacillus persicicus</name>
    <dbReference type="NCBI Taxonomy" id="454148"/>
    <lineage>
        <taxon>Bacteria</taxon>
        <taxon>Pseudomonadati</taxon>
        <taxon>Verrucomicrobiota</taxon>
        <taxon>Verrucomicrobiia</taxon>
        <taxon>Verrucomicrobiales</taxon>
        <taxon>Verrucomicrobiaceae</taxon>
        <taxon>Roseibacillus</taxon>
    </lineage>
</organism>
<dbReference type="AlphaFoldDB" id="A0A918TJ90"/>
<evidence type="ECO:0000256" key="11">
    <source>
        <dbReference type="ARBA" id="ARBA00022840"/>
    </source>
</evidence>
<dbReference type="GO" id="GO:0009252">
    <property type="term" value="P:peptidoglycan biosynthetic process"/>
    <property type="evidence" value="ECO:0007669"/>
    <property type="project" value="UniProtKB-UniRule"/>
</dbReference>
<keyword evidence="13 21" id="KW-0133">Cell shape</keyword>
<dbReference type="HAMAP" id="MF_00046">
    <property type="entry name" value="MurC"/>
    <property type="match status" value="1"/>
</dbReference>
<dbReference type="InterPro" id="IPR036318">
    <property type="entry name" value="FAD-bd_PCMH-like_sf"/>
</dbReference>
<evidence type="ECO:0000256" key="7">
    <source>
        <dbReference type="ARBA" id="ARBA00022618"/>
    </source>
</evidence>
<dbReference type="InterPro" id="IPR006094">
    <property type="entry name" value="Oxid_FAD_bind_N"/>
</dbReference>
<dbReference type="Gene3D" id="3.40.50.720">
    <property type="entry name" value="NAD(P)-binding Rossmann-like Domain"/>
    <property type="match status" value="1"/>
</dbReference>
<feature type="region of interest" description="Disordered" evidence="22">
    <location>
        <begin position="668"/>
        <end position="688"/>
    </location>
</feature>
<dbReference type="GO" id="GO:0005737">
    <property type="term" value="C:cytoplasm"/>
    <property type="evidence" value="ECO:0007669"/>
    <property type="project" value="UniProtKB-SubCell"/>
</dbReference>
<dbReference type="Pfam" id="PF01565">
    <property type="entry name" value="FAD_binding_4"/>
    <property type="match status" value="1"/>
</dbReference>
<comment type="cofactor">
    <cofactor evidence="1 20">
        <name>FAD</name>
        <dbReference type="ChEBI" id="CHEBI:57692"/>
    </cofactor>
</comment>
<evidence type="ECO:0000256" key="20">
    <source>
        <dbReference type="HAMAP-Rule" id="MF_00037"/>
    </source>
</evidence>
<evidence type="ECO:0000256" key="8">
    <source>
        <dbReference type="ARBA" id="ARBA00022630"/>
    </source>
</evidence>
<feature type="active site" evidence="20">
    <location>
        <position position="639"/>
    </location>
</feature>
<dbReference type="PROSITE" id="PS51387">
    <property type="entry name" value="FAD_PCMH"/>
    <property type="match status" value="1"/>
</dbReference>
<evidence type="ECO:0000256" key="15">
    <source>
        <dbReference type="ARBA" id="ARBA00023002"/>
    </source>
</evidence>
<proteinExistence type="inferred from homology"/>
<feature type="active site" description="Proton donor" evidence="20">
    <location>
        <position position="688"/>
    </location>
</feature>
<dbReference type="SUPFAM" id="SSF56176">
    <property type="entry name" value="FAD-binding/transporter-associated domain-like"/>
    <property type="match status" value="1"/>
</dbReference>
<feature type="active site" evidence="20">
    <location>
        <position position="760"/>
    </location>
</feature>
<dbReference type="InterPro" id="IPR005758">
    <property type="entry name" value="UDP-N-AcMur_Ala_ligase_MurC"/>
</dbReference>
<keyword evidence="12 20" id="KW-0521">NADP</keyword>
<comment type="catalytic activity">
    <reaction evidence="18 21">
        <text>UDP-N-acetyl-alpha-D-muramate + L-alanine + ATP = UDP-N-acetyl-alpha-D-muramoyl-L-alanine + ADP + phosphate + H(+)</text>
        <dbReference type="Rhea" id="RHEA:23372"/>
        <dbReference type="ChEBI" id="CHEBI:15378"/>
        <dbReference type="ChEBI" id="CHEBI:30616"/>
        <dbReference type="ChEBI" id="CHEBI:43474"/>
        <dbReference type="ChEBI" id="CHEBI:57972"/>
        <dbReference type="ChEBI" id="CHEBI:70757"/>
        <dbReference type="ChEBI" id="CHEBI:83898"/>
        <dbReference type="ChEBI" id="CHEBI:456216"/>
        <dbReference type="EC" id="6.3.2.8"/>
    </reaction>
</comment>
<dbReference type="Proteomes" id="UP000644507">
    <property type="component" value="Unassembled WGS sequence"/>
</dbReference>
<keyword evidence="8 20" id="KW-0285">Flavoprotein</keyword>
<dbReference type="InterPro" id="IPR011601">
    <property type="entry name" value="MurB_C"/>
</dbReference>
<comment type="catalytic activity">
    <reaction evidence="19 20">
        <text>UDP-N-acetyl-alpha-D-muramate + NADP(+) = UDP-N-acetyl-3-O-(1-carboxyvinyl)-alpha-D-glucosamine + NADPH + H(+)</text>
        <dbReference type="Rhea" id="RHEA:12248"/>
        <dbReference type="ChEBI" id="CHEBI:15378"/>
        <dbReference type="ChEBI" id="CHEBI:57783"/>
        <dbReference type="ChEBI" id="CHEBI:58349"/>
        <dbReference type="ChEBI" id="CHEBI:68483"/>
        <dbReference type="ChEBI" id="CHEBI:70757"/>
        <dbReference type="EC" id="1.3.1.98"/>
    </reaction>
</comment>
<dbReference type="NCBIfam" id="TIGR01082">
    <property type="entry name" value="murC"/>
    <property type="match status" value="1"/>
</dbReference>
<dbReference type="GO" id="GO:0008763">
    <property type="term" value="F:UDP-N-acetylmuramate-L-alanine ligase activity"/>
    <property type="evidence" value="ECO:0007669"/>
    <property type="project" value="UniProtKB-UniRule"/>
</dbReference>
<name>A0A918TJ90_9BACT</name>
<gene>
    <name evidence="20" type="primary">murB</name>
    <name evidence="21" type="synonym">murC</name>
    <name evidence="24" type="ORF">GCM10007100_12630</name>
</gene>
<evidence type="ECO:0000256" key="10">
    <source>
        <dbReference type="ARBA" id="ARBA00022827"/>
    </source>
</evidence>
<evidence type="ECO:0000256" key="5">
    <source>
        <dbReference type="ARBA" id="ARBA00022490"/>
    </source>
</evidence>
<dbReference type="InterPro" id="IPR000713">
    <property type="entry name" value="Mur_ligase_N"/>
</dbReference>
<evidence type="ECO:0000256" key="14">
    <source>
        <dbReference type="ARBA" id="ARBA00022984"/>
    </source>
</evidence>
<dbReference type="InterPro" id="IPR016166">
    <property type="entry name" value="FAD-bd_PCMH"/>
</dbReference>
<dbReference type="InterPro" id="IPR036565">
    <property type="entry name" value="Mur-like_cat_sf"/>
</dbReference>
<evidence type="ECO:0000256" key="4">
    <source>
        <dbReference type="ARBA" id="ARBA00004752"/>
    </source>
</evidence>
<evidence type="ECO:0000256" key="2">
    <source>
        <dbReference type="ARBA" id="ARBA00003921"/>
    </source>
</evidence>
<keyword evidence="10 20" id="KW-0274">FAD</keyword>